<dbReference type="InterPro" id="IPR002397">
    <property type="entry name" value="Cyt_P450_B"/>
</dbReference>
<dbReference type="CDD" id="cd20625">
    <property type="entry name" value="CYP164-like"/>
    <property type="match status" value="1"/>
</dbReference>
<proteinExistence type="inferred from homology"/>
<dbReference type="PANTHER" id="PTHR46696">
    <property type="entry name" value="P450, PUTATIVE (EUROFUNG)-RELATED"/>
    <property type="match status" value="1"/>
</dbReference>
<dbReference type="EMBL" id="BAAAJK010000011">
    <property type="protein sequence ID" value="GAA1390796.1"/>
    <property type="molecule type" value="Genomic_DNA"/>
</dbReference>
<comment type="similarity">
    <text evidence="1">Belongs to the cytochrome P450 family.</text>
</comment>
<dbReference type="SUPFAM" id="SSF48264">
    <property type="entry name" value="Cytochrome P450"/>
    <property type="match status" value="1"/>
</dbReference>
<dbReference type="Pfam" id="PF00067">
    <property type="entry name" value="p450"/>
    <property type="match status" value="1"/>
</dbReference>
<dbReference type="PANTHER" id="PTHR46696:SF1">
    <property type="entry name" value="CYTOCHROME P450 YJIB-RELATED"/>
    <property type="match status" value="1"/>
</dbReference>
<evidence type="ECO:0000313" key="3">
    <source>
        <dbReference type="Proteomes" id="UP001501414"/>
    </source>
</evidence>
<reference evidence="3" key="1">
    <citation type="journal article" date="2019" name="Int. J. Syst. Evol. Microbiol.">
        <title>The Global Catalogue of Microorganisms (GCM) 10K type strain sequencing project: providing services to taxonomists for standard genome sequencing and annotation.</title>
        <authorList>
            <consortium name="The Broad Institute Genomics Platform"/>
            <consortium name="The Broad Institute Genome Sequencing Center for Infectious Disease"/>
            <person name="Wu L."/>
            <person name="Ma J."/>
        </authorList>
    </citation>
    <scope>NUCLEOTIDE SEQUENCE [LARGE SCALE GENOMIC DNA]</scope>
    <source>
        <strain evidence="3">JCM 11896</strain>
    </source>
</reference>
<dbReference type="Proteomes" id="UP001501414">
    <property type="component" value="Unassembled WGS sequence"/>
</dbReference>
<evidence type="ECO:0000313" key="2">
    <source>
        <dbReference type="EMBL" id="GAA1390796.1"/>
    </source>
</evidence>
<dbReference type="Gene3D" id="1.10.630.10">
    <property type="entry name" value="Cytochrome P450"/>
    <property type="match status" value="1"/>
</dbReference>
<accession>A0ABP4INA9</accession>
<dbReference type="InterPro" id="IPR001128">
    <property type="entry name" value="Cyt_P450"/>
</dbReference>
<dbReference type="InterPro" id="IPR036396">
    <property type="entry name" value="Cyt_P450_sf"/>
</dbReference>
<keyword evidence="3" id="KW-1185">Reference proteome</keyword>
<dbReference type="PRINTS" id="PR00359">
    <property type="entry name" value="BP450"/>
</dbReference>
<dbReference type="PRINTS" id="PR00385">
    <property type="entry name" value="P450"/>
</dbReference>
<name>A0ABP4INA9_9PSEU</name>
<protein>
    <submittedName>
        <fullName evidence="2">Cytochrome P450</fullName>
    </submittedName>
</protein>
<gene>
    <name evidence="2" type="ORF">GCM10009613_32120</name>
</gene>
<comment type="caution">
    <text evidence="2">The sequence shown here is derived from an EMBL/GenBank/DDBJ whole genome shotgun (WGS) entry which is preliminary data.</text>
</comment>
<evidence type="ECO:0000256" key="1">
    <source>
        <dbReference type="ARBA" id="ARBA00010617"/>
    </source>
</evidence>
<sequence length="418" mass="46126">MSVVPPPAGTPAPQASAPVESLFLGGLADPYPLYAELRETGDGVHWSDVLGAYVVTRYADVRRIGADPKLFSSDVFHDAAPSMHDPSDPEHLRFLDAASRLFMFADPPVHTRIRSTFRHVFTAQAVQRWRPLVERVTAELIDRYPRGEEFDIMPGFAADVPVAVIAAILGVPDEMRPRFRDWSYAYASTFDPVVQGPRRDRAIATSLELFDYLGELVAARRAEPRDDLISTLVQTETIDGDTLGDIELLAQLALLLVAGNETTTTLIGAGLTLLFDHPEVRGRIETDMSLLPAAIEEMLRIDPPLHLVIRKTTADVEIGDRTLPAGTMLFPSPAAANRDPRRFDAPDTFLVPREDNKHLAFYHGVHFCVGAPLARLEGQVVFESILRSFPDARPGTVPAVRRTTNSVARGWESRPVIL</sequence>
<organism evidence="2 3">
    <name type="scientific">Pseudonocardia kongjuensis</name>
    <dbReference type="NCBI Taxonomy" id="102227"/>
    <lineage>
        <taxon>Bacteria</taxon>
        <taxon>Bacillati</taxon>
        <taxon>Actinomycetota</taxon>
        <taxon>Actinomycetes</taxon>
        <taxon>Pseudonocardiales</taxon>
        <taxon>Pseudonocardiaceae</taxon>
        <taxon>Pseudonocardia</taxon>
    </lineage>
</organism>